<accession>A0A0V9UH92</accession>
<dbReference type="SUPFAM" id="SSF55124">
    <property type="entry name" value="Nitrite/Sulfite reductase N-terminal domain-like"/>
    <property type="match status" value="2"/>
</dbReference>
<dbReference type="Gene3D" id="3.90.480.20">
    <property type="match status" value="1"/>
</dbReference>
<dbReference type="Pfam" id="PF03460">
    <property type="entry name" value="NIR_SIR_ferr"/>
    <property type="match status" value="1"/>
</dbReference>
<sequence>MADTAVDVHLPAGHLTSAQVQLLAELAHTHGGGELHLTAHAQLQVHGDHAAISAAVTAAGLTVDVPTRARLLVSPLSGRIGGHHDLRELTAAVIAHLDDRPVAAGTVLGLDDGTGDIVALAPTVAVLARPDGRFAVIRDGADTGVRVDPEDAAEALLTPPTDPTGDPEPVPEQPRPPIGWLDQPDGAVTLAGGLPGGILPARLAEFLAAVDRPVIVTPWRSVLLCDLDEWTAEQVVRVLAPMGLIFDADSPHLR</sequence>
<dbReference type="EMBL" id="AZXY01000009">
    <property type="protein sequence ID" value="KSZ57371.1"/>
    <property type="molecule type" value="Genomic_DNA"/>
</dbReference>
<feature type="compositionally biased region" description="Pro residues" evidence="1">
    <location>
        <begin position="160"/>
        <end position="175"/>
    </location>
</feature>
<evidence type="ECO:0000259" key="2">
    <source>
        <dbReference type="Pfam" id="PF03460"/>
    </source>
</evidence>
<dbReference type="AlphaFoldDB" id="A0A0V9UH92"/>
<dbReference type="RefSeq" id="WP_060653060.1">
    <property type="nucleotide sequence ID" value="NZ_AZXY01000009.1"/>
</dbReference>
<proteinExistence type="predicted"/>
<protein>
    <submittedName>
        <fullName evidence="3">Precorrin-3B synthase</fullName>
    </submittedName>
</protein>
<dbReference type="InterPro" id="IPR036136">
    <property type="entry name" value="Nit/Sulf_reduc_fer-like_dom_sf"/>
</dbReference>
<dbReference type="InterPro" id="IPR005117">
    <property type="entry name" value="NiRdtase/SiRdtase_haem-b_fer"/>
</dbReference>
<name>A0A0V9UH92_9NOCA</name>
<feature type="domain" description="Nitrite/Sulfite reductase ferredoxin-like" evidence="2">
    <location>
        <begin position="5"/>
        <end position="50"/>
    </location>
</feature>
<dbReference type="PATRIC" id="fig|1441730.3.peg.3744"/>
<evidence type="ECO:0000256" key="1">
    <source>
        <dbReference type="SAM" id="MobiDB-lite"/>
    </source>
</evidence>
<organism evidence="3 4">
    <name type="scientific">Rhodococcus pyridinivorans KG-16</name>
    <dbReference type="NCBI Taxonomy" id="1441730"/>
    <lineage>
        <taxon>Bacteria</taxon>
        <taxon>Bacillati</taxon>
        <taxon>Actinomycetota</taxon>
        <taxon>Actinomycetes</taxon>
        <taxon>Mycobacteriales</taxon>
        <taxon>Nocardiaceae</taxon>
        <taxon>Rhodococcus</taxon>
    </lineage>
</organism>
<evidence type="ECO:0000313" key="4">
    <source>
        <dbReference type="Proteomes" id="UP000053060"/>
    </source>
</evidence>
<reference evidence="3 4" key="2">
    <citation type="journal article" date="2016" name="Genome Announc.">
        <title>Draft Genome Sequence of a Versatile Hydrocarbon-Degrading Bacterium, Rhodococcus pyridinivorans Strain KG-16, Collected from Oil Fields in India.</title>
        <authorList>
            <person name="Aggarwal R.K."/>
            <person name="Dawar C."/>
            <person name="Phanindranath R."/>
            <person name="Mutnuri L."/>
            <person name="Dayal A.M."/>
        </authorList>
    </citation>
    <scope>NUCLEOTIDE SEQUENCE [LARGE SCALE GENOMIC DNA]</scope>
    <source>
        <strain evidence="3 4">KG-16</strain>
    </source>
</reference>
<comment type="caution">
    <text evidence="3">The sequence shown here is derived from an EMBL/GenBank/DDBJ whole genome shotgun (WGS) entry which is preliminary data.</text>
</comment>
<evidence type="ECO:0000313" key="3">
    <source>
        <dbReference type="EMBL" id="KSZ57371.1"/>
    </source>
</evidence>
<dbReference type="Proteomes" id="UP000053060">
    <property type="component" value="Unassembled WGS sequence"/>
</dbReference>
<gene>
    <name evidence="3" type="ORF">Z045_17960</name>
</gene>
<reference evidence="4" key="1">
    <citation type="submission" date="2015-01" db="EMBL/GenBank/DDBJ databases">
        <title>Draft genome sequence of Rhodococcus pyridinivorans strain KG-16, a hydrocarbon-degrading bacterium.</title>
        <authorList>
            <person name="Aggarwal R.K."/>
            <person name="Dawar C."/>
        </authorList>
    </citation>
    <scope>NUCLEOTIDE SEQUENCE [LARGE SCALE GENOMIC DNA]</scope>
    <source>
        <strain evidence="4">KG-16</strain>
    </source>
</reference>
<feature type="region of interest" description="Disordered" evidence="1">
    <location>
        <begin position="155"/>
        <end position="175"/>
    </location>
</feature>
<dbReference type="GO" id="GO:0016491">
    <property type="term" value="F:oxidoreductase activity"/>
    <property type="evidence" value="ECO:0007669"/>
    <property type="project" value="InterPro"/>
</dbReference>